<reference evidence="2 3" key="1">
    <citation type="submission" date="2019-03" db="EMBL/GenBank/DDBJ databases">
        <title>First draft genome of Liparis tanakae, snailfish: a comprehensive survey of snailfish specific genes.</title>
        <authorList>
            <person name="Kim W."/>
            <person name="Song I."/>
            <person name="Jeong J.-H."/>
            <person name="Kim D."/>
            <person name="Kim S."/>
            <person name="Ryu S."/>
            <person name="Song J.Y."/>
            <person name="Lee S.K."/>
        </authorList>
    </citation>
    <scope>NUCLEOTIDE SEQUENCE [LARGE SCALE GENOMIC DNA]</scope>
    <source>
        <tissue evidence="2">Muscle</tissue>
    </source>
</reference>
<gene>
    <name evidence="2" type="ORF">EYF80_060388</name>
</gene>
<feature type="compositionally biased region" description="Basic and acidic residues" evidence="1">
    <location>
        <begin position="55"/>
        <end position="84"/>
    </location>
</feature>
<feature type="compositionally biased region" description="Low complexity" evidence="1">
    <location>
        <begin position="136"/>
        <end position="146"/>
    </location>
</feature>
<proteinExistence type="predicted"/>
<feature type="region of interest" description="Disordered" evidence="1">
    <location>
        <begin position="43"/>
        <end position="227"/>
    </location>
</feature>
<evidence type="ECO:0000313" key="3">
    <source>
        <dbReference type="Proteomes" id="UP000314294"/>
    </source>
</evidence>
<accession>A0A4Z2EM81</accession>
<dbReference type="AlphaFoldDB" id="A0A4Z2EM81"/>
<name>A0A4Z2EM81_9TELE</name>
<dbReference type="Proteomes" id="UP000314294">
    <property type="component" value="Unassembled WGS sequence"/>
</dbReference>
<organism evidence="2 3">
    <name type="scientific">Liparis tanakae</name>
    <name type="common">Tanaka's snailfish</name>
    <dbReference type="NCBI Taxonomy" id="230148"/>
    <lineage>
        <taxon>Eukaryota</taxon>
        <taxon>Metazoa</taxon>
        <taxon>Chordata</taxon>
        <taxon>Craniata</taxon>
        <taxon>Vertebrata</taxon>
        <taxon>Euteleostomi</taxon>
        <taxon>Actinopterygii</taxon>
        <taxon>Neopterygii</taxon>
        <taxon>Teleostei</taxon>
        <taxon>Neoteleostei</taxon>
        <taxon>Acanthomorphata</taxon>
        <taxon>Eupercaria</taxon>
        <taxon>Perciformes</taxon>
        <taxon>Cottioidei</taxon>
        <taxon>Cottales</taxon>
        <taxon>Liparidae</taxon>
        <taxon>Liparis</taxon>
    </lineage>
</organism>
<dbReference type="EMBL" id="SRLO01005626">
    <property type="protein sequence ID" value="TNN29462.1"/>
    <property type="molecule type" value="Genomic_DNA"/>
</dbReference>
<keyword evidence="3" id="KW-1185">Reference proteome</keyword>
<sequence length="227" mass="23553">MLVAETHNGRHLLAALCAAITASYLRPRLASVKLHPLWFKAGETGSAGRLGAPSSERKAEASGEEGKDGEEAKGAGGDERRGDRSSGLSGPRAPLSPPRGEAGRRFWRQSPAGAAGPVEKESQRGLPRRGSELTCSSSSSSSSSSSGDRYLISDPSTWNSNVTHLASHDGSGSDLIELTGRPPHLVGKQAAGTPHKHKERPGAAAAATVGDKPAAVQAHAKHNTRHT</sequence>
<feature type="compositionally biased region" description="Polar residues" evidence="1">
    <location>
        <begin position="154"/>
        <end position="164"/>
    </location>
</feature>
<evidence type="ECO:0000256" key="1">
    <source>
        <dbReference type="SAM" id="MobiDB-lite"/>
    </source>
</evidence>
<protein>
    <submittedName>
        <fullName evidence="2">Uncharacterized protein</fullName>
    </submittedName>
</protein>
<comment type="caution">
    <text evidence="2">The sequence shown here is derived from an EMBL/GenBank/DDBJ whole genome shotgun (WGS) entry which is preliminary data.</text>
</comment>
<evidence type="ECO:0000313" key="2">
    <source>
        <dbReference type="EMBL" id="TNN29462.1"/>
    </source>
</evidence>